<dbReference type="Ensembl" id="ENSOSUT00000008017.1">
    <property type="protein sequence ID" value="ENSOSUP00000007718.1"/>
    <property type="gene ID" value="ENSOSUG00000005718.1"/>
</dbReference>
<dbReference type="GO" id="GO:0006913">
    <property type="term" value="P:nucleocytoplasmic transport"/>
    <property type="evidence" value="ECO:0007669"/>
    <property type="project" value="TreeGrafter"/>
</dbReference>
<keyword evidence="2" id="KW-1185">Reference proteome</keyword>
<reference evidence="1" key="2">
    <citation type="submission" date="2025-09" db="UniProtKB">
        <authorList>
            <consortium name="Ensembl"/>
        </authorList>
    </citation>
    <scope>IDENTIFICATION</scope>
</reference>
<dbReference type="PANTHER" id="PTHR14494:SF0">
    <property type="entry name" value="ALADIN"/>
    <property type="match status" value="1"/>
</dbReference>
<protein>
    <submittedName>
        <fullName evidence="1">Uncharacterized protein</fullName>
    </submittedName>
</protein>
<organism evidence="1 2">
    <name type="scientific">Otus sunia</name>
    <name type="common">Oriental scops-owl</name>
    <dbReference type="NCBI Taxonomy" id="257818"/>
    <lineage>
        <taxon>Eukaryota</taxon>
        <taxon>Metazoa</taxon>
        <taxon>Chordata</taxon>
        <taxon>Craniata</taxon>
        <taxon>Vertebrata</taxon>
        <taxon>Euteleostomi</taxon>
        <taxon>Archelosauria</taxon>
        <taxon>Archosauria</taxon>
        <taxon>Dinosauria</taxon>
        <taxon>Saurischia</taxon>
        <taxon>Theropoda</taxon>
        <taxon>Coelurosauria</taxon>
        <taxon>Aves</taxon>
        <taxon>Neognathae</taxon>
        <taxon>Neoaves</taxon>
        <taxon>Telluraves</taxon>
        <taxon>Strigiformes</taxon>
        <taxon>Strigidae</taxon>
        <taxon>Otus</taxon>
    </lineage>
</organism>
<name>A0A8C8ANM1_9STRI</name>
<evidence type="ECO:0000313" key="1">
    <source>
        <dbReference type="Ensembl" id="ENSOSUP00000007718.1"/>
    </source>
</evidence>
<dbReference type="InterPro" id="IPR045139">
    <property type="entry name" value="Aladin"/>
</dbReference>
<proteinExistence type="predicted"/>
<accession>A0A8C8ANM1</accession>
<reference evidence="1" key="1">
    <citation type="submission" date="2025-08" db="UniProtKB">
        <authorList>
            <consortium name="Ensembl"/>
        </authorList>
    </citation>
    <scope>IDENTIFICATION</scope>
</reference>
<dbReference type="GO" id="GO:0005643">
    <property type="term" value="C:nuclear pore"/>
    <property type="evidence" value="ECO:0007669"/>
    <property type="project" value="TreeGrafter"/>
</dbReference>
<dbReference type="AlphaFoldDB" id="A0A8C8ANM1"/>
<dbReference type="PANTHER" id="PTHR14494">
    <property type="entry name" value="ALADIN/ADRACALIN/AAAS"/>
    <property type="match status" value="1"/>
</dbReference>
<dbReference type="Proteomes" id="UP000694552">
    <property type="component" value="Unplaced"/>
</dbReference>
<sequence length="184" mass="19953">MWTCERWPTIKGRCGCCWDSSTLLFVSGEMQGQVGGSKTASIVADLSETTFETLYGEERVGGEVHSMAWDPTGERLAGPKPRRGETVIAVFRTRNSPVFELLPWCVGLVWGWCGVGVGLVGYQQSPGVCVGGEDSALALTSGFITVFLQNQLRFGHIVHDPPQKSFCFRLPLPGASRQGPDIST</sequence>
<evidence type="ECO:0000313" key="2">
    <source>
        <dbReference type="Proteomes" id="UP000694552"/>
    </source>
</evidence>